<dbReference type="Pfam" id="PF12028">
    <property type="entry name" value="DUF3515"/>
    <property type="match status" value="1"/>
</dbReference>
<dbReference type="RefSeq" id="WP_085292430.1">
    <property type="nucleotide sequence ID" value="NZ_NCXM01000034.1"/>
</dbReference>
<gene>
    <name evidence="2" type="ORF">B8W69_25185</name>
</gene>
<accession>A0A1X2KMS3</accession>
<evidence type="ECO:0000313" key="2">
    <source>
        <dbReference type="EMBL" id="OSC22987.1"/>
    </source>
</evidence>
<dbReference type="OrthoDB" id="4422435at2"/>
<feature type="transmembrane region" description="Helical" evidence="1">
    <location>
        <begin position="14"/>
        <end position="35"/>
    </location>
</feature>
<protein>
    <recommendedName>
        <fullName evidence="4">DUF3515 domain-containing protein</fullName>
    </recommendedName>
</protein>
<keyword evidence="1" id="KW-1133">Transmembrane helix</keyword>
<organism evidence="2 3">
    <name type="scientific">Mycolicibacterium vulneris</name>
    <dbReference type="NCBI Taxonomy" id="547163"/>
    <lineage>
        <taxon>Bacteria</taxon>
        <taxon>Bacillati</taxon>
        <taxon>Actinomycetota</taxon>
        <taxon>Actinomycetes</taxon>
        <taxon>Mycobacteriales</taxon>
        <taxon>Mycobacteriaceae</taxon>
        <taxon>Mycolicibacterium</taxon>
    </lineage>
</organism>
<dbReference type="AlphaFoldDB" id="A0A1X2KMS3"/>
<comment type="caution">
    <text evidence="2">The sequence shown here is derived from an EMBL/GenBank/DDBJ whole genome shotgun (WGS) entry which is preliminary data.</text>
</comment>
<reference evidence="2 3" key="1">
    <citation type="submission" date="2017-04" db="EMBL/GenBank/DDBJ databases">
        <title>The new phylogeny of genus Mycobacterium.</title>
        <authorList>
            <person name="Tortoli E."/>
            <person name="Trovato A."/>
            <person name="Cirillo D.M."/>
        </authorList>
    </citation>
    <scope>NUCLEOTIDE SEQUENCE [LARGE SCALE GENOMIC DNA]</scope>
    <source>
        <strain evidence="2 3">DSM 45247</strain>
    </source>
</reference>
<dbReference type="EMBL" id="NCXM01000034">
    <property type="protein sequence ID" value="OSC22987.1"/>
    <property type="molecule type" value="Genomic_DNA"/>
</dbReference>
<dbReference type="InterPro" id="IPR021903">
    <property type="entry name" value="DUF3515"/>
</dbReference>
<sequence>MAAESDADAGPPRALIIAAIALAVATIGVILGIAATREAPPRSVAVPAVPAPQADGSACRALMGALPQRLGDYQRAPLEQPAPRGAAAWRSGPDSDPVVLRCGLDRPAEFVLGSPIQVVDRVQWFQVRAEQQSAGDAGRSTWYAVDRGTYVALTLPTGSGPTPIQRLSEVIDHSIPAAPIDPGQPR</sequence>
<evidence type="ECO:0000256" key="1">
    <source>
        <dbReference type="SAM" id="Phobius"/>
    </source>
</evidence>
<keyword evidence="1" id="KW-0472">Membrane</keyword>
<keyword evidence="1" id="KW-0812">Transmembrane</keyword>
<dbReference type="Proteomes" id="UP000242320">
    <property type="component" value="Unassembled WGS sequence"/>
</dbReference>
<name>A0A1X2KMS3_9MYCO</name>
<evidence type="ECO:0008006" key="4">
    <source>
        <dbReference type="Google" id="ProtNLM"/>
    </source>
</evidence>
<keyword evidence="3" id="KW-1185">Reference proteome</keyword>
<evidence type="ECO:0000313" key="3">
    <source>
        <dbReference type="Proteomes" id="UP000242320"/>
    </source>
</evidence>
<proteinExistence type="predicted"/>